<dbReference type="GO" id="GO:0032039">
    <property type="term" value="C:integrator complex"/>
    <property type="evidence" value="ECO:0007669"/>
    <property type="project" value="InterPro"/>
</dbReference>
<dbReference type="GO" id="GO:0034474">
    <property type="term" value="P:U2 snRNA 3'-end processing"/>
    <property type="evidence" value="ECO:0007669"/>
    <property type="project" value="InterPro"/>
</dbReference>
<dbReference type="EMBL" id="BPLR01013974">
    <property type="protein sequence ID" value="GIY65228.1"/>
    <property type="molecule type" value="Genomic_DNA"/>
</dbReference>
<comment type="caution">
    <text evidence="1">The sequence shown here is derived from an EMBL/GenBank/DDBJ whole genome shotgun (WGS) entry which is preliminary data.</text>
</comment>
<organism evidence="1 2">
    <name type="scientific">Caerostris extrusa</name>
    <name type="common">Bark spider</name>
    <name type="synonym">Caerostris bankana</name>
    <dbReference type="NCBI Taxonomy" id="172846"/>
    <lineage>
        <taxon>Eukaryota</taxon>
        <taxon>Metazoa</taxon>
        <taxon>Ecdysozoa</taxon>
        <taxon>Arthropoda</taxon>
        <taxon>Chelicerata</taxon>
        <taxon>Arachnida</taxon>
        <taxon>Araneae</taxon>
        <taxon>Araneomorphae</taxon>
        <taxon>Entelegynae</taxon>
        <taxon>Araneoidea</taxon>
        <taxon>Araneidae</taxon>
        <taxon>Caerostris</taxon>
    </lineage>
</organism>
<protein>
    <submittedName>
        <fullName evidence="1">Integrator complex subunit 1</fullName>
    </submittedName>
</protein>
<keyword evidence="2" id="KW-1185">Reference proteome</keyword>
<dbReference type="PANTHER" id="PTHR21224:SF1">
    <property type="entry name" value="INTEGRATOR COMPLEX SUBUNIT 1"/>
    <property type="match status" value="1"/>
</dbReference>
<dbReference type="Proteomes" id="UP001054945">
    <property type="component" value="Unassembled WGS sequence"/>
</dbReference>
<name>A0AAV4V5A4_CAEEX</name>
<proteinExistence type="predicted"/>
<gene>
    <name evidence="1" type="primary">Ints1</name>
    <name evidence="1" type="ORF">CEXT_769101</name>
</gene>
<dbReference type="AlphaFoldDB" id="A0AAV4V5A4"/>
<evidence type="ECO:0000313" key="1">
    <source>
        <dbReference type="EMBL" id="GIY65228.1"/>
    </source>
</evidence>
<dbReference type="InterPro" id="IPR038902">
    <property type="entry name" value="INTS1"/>
</dbReference>
<reference evidence="1 2" key="1">
    <citation type="submission" date="2021-06" db="EMBL/GenBank/DDBJ databases">
        <title>Caerostris extrusa draft genome.</title>
        <authorList>
            <person name="Kono N."/>
            <person name="Arakawa K."/>
        </authorList>
    </citation>
    <scope>NUCLEOTIDE SEQUENCE [LARGE SCALE GENOMIC DNA]</scope>
</reference>
<sequence length="156" mass="17792">MDPHGPARKPPTVILEQLRTMNAKLKLGDLLCRSRNPDFLLDVIQRQGTTQSMSWLSELVESSASSFNMLPVQCLCEFLISDAGTTSDANEDSEKGFIKKRKKQEELLFHLQKLLHEPDSEPHNTVEVISYFMKRLSSQQTSARTFSFERLEYASV</sequence>
<dbReference type="PANTHER" id="PTHR21224">
    <property type="entry name" value="INTEGRATOR COMPLEX SUBUNIT 1"/>
    <property type="match status" value="1"/>
</dbReference>
<accession>A0AAV4V5A4</accession>
<evidence type="ECO:0000313" key="2">
    <source>
        <dbReference type="Proteomes" id="UP001054945"/>
    </source>
</evidence>